<keyword evidence="2" id="KW-1003">Cell membrane</keyword>
<feature type="domain" description="Major facilitator superfamily (MFS) profile" evidence="9">
    <location>
        <begin position="26"/>
        <end position="440"/>
    </location>
</feature>
<evidence type="ECO:0000256" key="5">
    <source>
        <dbReference type="ARBA" id="ARBA00023136"/>
    </source>
</evidence>
<dbReference type="PROSITE" id="PS50850">
    <property type="entry name" value="MFS"/>
    <property type="match status" value="1"/>
</dbReference>
<proteinExistence type="inferred from homology"/>
<dbReference type="InterPro" id="IPR050549">
    <property type="entry name" value="MFS_Trehalose_Transporter"/>
</dbReference>
<feature type="transmembrane region" description="Helical" evidence="8">
    <location>
        <begin position="23"/>
        <end position="44"/>
    </location>
</feature>
<feature type="transmembrane region" description="Helical" evidence="8">
    <location>
        <begin position="147"/>
        <end position="167"/>
    </location>
</feature>
<dbReference type="GO" id="GO:0051119">
    <property type="term" value="F:sugar transmembrane transporter activity"/>
    <property type="evidence" value="ECO:0007669"/>
    <property type="project" value="InterPro"/>
</dbReference>
<evidence type="ECO:0000256" key="8">
    <source>
        <dbReference type="SAM" id="Phobius"/>
    </source>
</evidence>
<evidence type="ECO:0000256" key="3">
    <source>
        <dbReference type="ARBA" id="ARBA00022692"/>
    </source>
</evidence>
<comment type="subcellular location">
    <subcellularLocation>
        <location evidence="1">Cell membrane</location>
        <topology evidence="1">Multi-pass membrane protein</topology>
    </subcellularLocation>
</comment>
<sequence>MESLEGGSPRLTNSKFEGSPSRLYLAVAITCLVTLSFGFVIGYSSPAIPDLEKAGFLDGKSQSAWFGSLLTVGAIFGGPFAGFCIERFGRKFTITLSSVIFATGGLITAHAYSVTMLFVGRFLVGWASGQTTVCAPVYIAEIATKSLRGFLGSCVQLSITIGILMAYTCGMSLNWSNLSIVGTIPAFVAIMAMFFLPETPRWLLMKNRRHEALNALSAIRGPHSAVEDECRDIEEGLDNQESFSFAEFQKPELSRPLFISLAIMAFQQFSGINAVMFYTVSIFNSAGFKKSAEATVIIGAVQVVATAVACVLMDRAGRRKLLIIAGSVMVFACGLFGLYFMLSSQNMSWLAITSLVIYIIGFSLGWGPIPMLVMSEIFPARARGTASGLAAFTSWFTAFIVTKEFSFLNELFGQAGTFWIFGACCLFAVMFVNKHLPETKGKSLEDIELYFLGRSMMR</sequence>
<dbReference type="STRING" id="6573.A0A210R2C5"/>
<dbReference type="Gene3D" id="1.20.1250.20">
    <property type="entry name" value="MFS general substrate transporter like domains"/>
    <property type="match status" value="1"/>
</dbReference>
<dbReference type="InterPro" id="IPR044775">
    <property type="entry name" value="MFS_ERD6/Tret1-like"/>
</dbReference>
<keyword evidence="5 8" id="KW-0472">Membrane</keyword>
<dbReference type="InterPro" id="IPR005828">
    <property type="entry name" value="MFS_sugar_transport-like"/>
</dbReference>
<keyword evidence="6" id="KW-0325">Glycoprotein</keyword>
<dbReference type="InterPro" id="IPR036259">
    <property type="entry name" value="MFS_trans_sf"/>
</dbReference>
<dbReference type="Pfam" id="PF00083">
    <property type="entry name" value="Sugar_tr"/>
    <property type="match status" value="1"/>
</dbReference>
<keyword evidence="11" id="KW-1185">Reference proteome</keyword>
<feature type="transmembrane region" description="Helical" evidence="8">
    <location>
        <begin position="92"/>
        <end position="112"/>
    </location>
</feature>
<dbReference type="FunFam" id="1.20.1250.20:FF:000055">
    <property type="entry name" value="Facilitated trehalose transporter Tret1-2 homolog"/>
    <property type="match status" value="1"/>
</dbReference>
<keyword evidence="10" id="KW-0762">Sugar transport</keyword>
<dbReference type="EMBL" id="NEDP02000770">
    <property type="protein sequence ID" value="OWF55066.1"/>
    <property type="molecule type" value="Genomic_DNA"/>
</dbReference>
<feature type="transmembrane region" description="Helical" evidence="8">
    <location>
        <begin position="257"/>
        <end position="283"/>
    </location>
</feature>
<evidence type="ECO:0000313" key="11">
    <source>
        <dbReference type="Proteomes" id="UP000242188"/>
    </source>
</evidence>
<feature type="transmembrane region" description="Helical" evidence="8">
    <location>
        <begin position="385"/>
        <end position="405"/>
    </location>
</feature>
<accession>A0A210R2C5</accession>
<dbReference type="AlphaFoldDB" id="A0A210R2C5"/>
<keyword evidence="4 8" id="KW-1133">Transmembrane helix</keyword>
<dbReference type="PROSITE" id="PS00216">
    <property type="entry name" value="SUGAR_TRANSPORT_1"/>
    <property type="match status" value="1"/>
</dbReference>
<dbReference type="Proteomes" id="UP000242188">
    <property type="component" value="Unassembled WGS sequence"/>
</dbReference>
<feature type="transmembrane region" description="Helical" evidence="8">
    <location>
        <begin position="64"/>
        <end position="85"/>
    </location>
</feature>
<dbReference type="CDD" id="cd17358">
    <property type="entry name" value="MFS_GLUT6_8_Class3_like"/>
    <property type="match status" value="1"/>
</dbReference>
<dbReference type="NCBIfam" id="TIGR00879">
    <property type="entry name" value="SP"/>
    <property type="match status" value="1"/>
</dbReference>
<feature type="transmembrane region" description="Helical" evidence="8">
    <location>
        <begin position="321"/>
        <end position="342"/>
    </location>
</feature>
<feature type="transmembrane region" description="Helical" evidence="8">
    <location>
        <begin position="411"/>
        <end position="432"/>
    </location>
</feature>
<protein>
    <submittedName>
        <fullName evidence="10">Solute carrier family 2, facilitated glucose transporter member 8</fullName>
    </submittedName>
</protein>
<dbReference type="PANTHER" id="PTHR48021">
    <property type="match status" value="1"/>
</dbReference>
<keyword evidence="7" id="KW-0813">Transport</keyword>
<evidence type="ECO:0000313" key="10">
    <source>
        <dbReference type="EMBL" id="OWF55066.1"/>
    </source>
</evidence>
<evidence type="ECO:0000256" key="2">
    <source>
        <dbReference type="ARBA" id="ARBA00022475"/>
    </source>
</evidence>
<dbReference type="InterPro" id="IPR020846">
    <property type="entry name" value="MFS_dom"/>
</dbReference>
<dbReference type="PANTHER" id="PTHR48021:SF1">
    <property type="entry name" value="GH07001P-RELATED"/>
    <property type="match status" value="1"/>
</dbReference>
<dbReference type="OrthoDB" id="6612291at2759"/>
<evidence type="ECO:0000256" key="1">
    <source>
        <dbReference type="ARBA" id="ARBA00004651"/>
    </source>
</evidence>
<feature type="transmembrane region" description="Helical" evidence="8">
    <location>
        <begin position="118"/>
        <end position="140"/>
    </location>
</feature>
<dbReference type="InterPro" id="IPR005829">
    <property type="entry name" value="Sugar_transporter_CS"/>
</dbReference>
<gene>
    <name evidence="10" type="ORF">KP79_PYT17049</name>
</gene>
<dbReference type="PRINTS" id="PR00171">
    <property type="entry name" value="SUGRTRNSPORT"/>
</dbReference>
<evidence type="ECO:0000256" key="6">
    <source>
        <dbReference type="ARBA" id="ARBA00023180"/>
    </source>
</evidence>
<keyword evidence="3 8" id="KW-0812">Transmembrane</keyword>
<reference evidence="10 11" key="1">
    <citation type="journal article" date="2017" name="Nat. Ecol. Evol.">
        <title>Scallop genome provides insights into evolution of bilaterian karyotype and development.</title>
        <authorList>
            <person name="Wang S."/>
            <person name="Zhang J."/>
            <person name="Jiao W."/>
            <person name="Li J."/>
            <person name="Xun X."/>
            <person name="Sun Y."/>
            <person name="Guo X."/>
            <person name="Huan P."/>
            <person name="Dong B."/>
            <person name="Zhang L."/>
            <person name="Hu X."/>
            <person name="Sun X."/>
            <person name="Wang J."/>
            <person name="Zhao C."/>
            <person name="Wang Y."/>
            <person name="Wang D."/>
            <person name="Huang X."/>
            <person name="Wang R."/>
            <person name="Lv J."/>
            <person name="Li Y."/>
            <person name="Zhang Z."/>
            <person name="Liu B."/>
            <person name="Lu W."/>
            <person name="Hui Y."/>
            <person name="Liang J."/>
            <person name="Zhou Z."/>
            <person name="Hou R."/>
            <person name="Li X."/>
            <person name="Liu Y."/>
            <person name="Li H."/>
            <person name="Ning X."/>
            <person name="Lin Y."/>
            <person name="Zhao L."/>
            <person name="Xing Q."/>
            <person name="Dou J."/>
            <person name="Li Y."/>
            <person name="Mao J."/>
            <person name="Guo H."/>
            <person name="Dou H."/>
            <person name="Li T."/>
            <person name="Mu C."/>
            <person name="Jiang W."/>
            <person name="Fu Q."/>
            <person name="Fu X."/>
            <person name="Miao Y."/>
            <person name="Liu J."/>
            <person name="Yu Q."/>
            <person name="Li R."/>
            <person name="Liao H."/>
            <person name="Li X."/>
            <person name="Kong Y."/>
            <person name="Jiang Z."/>
            <person name="Chourrout D."/>
            <person name="Li R."/>
            <person name="Bao Z."/>
        </authorList>
    </citation>
    <scope>NUCLEOTIDE SEQUENCE [LARGE SCALE GENOMIC DNA]</scope>
    <source>
        <strain evidence="10 11">PY_sf001</strain>
    </source>
</reference>
<feature type="transmembrane region" description="Helical" evidence="8">
    <location>
        <begin position="348"/>
        <end position="373"/>
    </location>
</feature>
<dbReference type="InterPro" id="IPR003663">
    <property type="entry name" value="Sugar/inositol_transpt"/>
</dbReference>
<evidence type="ECO:0000256" key="4">
    <source>
        <dbReference type="ARBA" id="ARBA00022989"/>
    </source>
</evidence>
<evidence type="ECO:0000259" key="9">
    <source>
        <dbReference type="PROSITE" id="PS50850"/>
    </source>
</evidence>
<name>A0A210R2C5_MIZYE</name>
<comment type="caution">
    <text evidence="10">The sequence shown here is derived from an EMBL/GenBank/DDBJ whole genome shotgun (WGS) entry which is preliminary data.</text>
</comment>
<comment type="similarity">
    <text evidence="7">Belongs to the major facilitator superfamily. Sugar transporter (TC 2.A.1.1) family.</text>
</comment>
<organism evidence="10 11">
    <name type="scientific">Mizuhopecten yessoensis</name>
    <name type="common">Japanese scallop</name>
    <name type="synonym">Patinopecten yessoensis</name>
    <dbReference type="NCBI Taxonomy" id="6573"/>
    <lineage>
        <taxon>Eukaryota</taxon>
        <taxon>Metazoa</taxon>
        <taxon>Spiralia</taxon>
        <taxon>Lophotrochozoa</taxon>
        <taxon>Mollusca</taxon>
        <taxon>Bivalvia</taxon>
        <taxon>Autobranchia</taxon>
        <taxon>Pteriomorphia</taxon>
        <taxon>Pectinida</taxon>
        <taxon>Pectinoidea</taxon>
        <taxon>Pectinidae</taxon>
        <taxon>Mizuhopecten</taxon>
    </lineage>
</organism>
<feature type="transmembrane region" description="Helical" evidence="8">
    <location>
        <begin position="295"/>
        <end position="314"/>
    </location>
</feature>
<dbReference type="SUPFAM" id="SSF103473">
    <property type="entry name" value="MFS general substrate transporter"/>
    <property type="match status" value="1"/>
</dbReference>
<evidence type="ECO:0000256" key="7">
    <source>
        <dbReference type="RuleBase" id="RU003346"/>
    </source>
</evidence>
<dbReference type="GO" id="GO:0005886">
    <property type="term" value="C:plasma membrane"/>
    <property type="evidence" value="ECO:0007669"/>
    <property type="project" value="UniProtKB-SubCell"/>
</dbReference>
<feature type="transmembrane region" description="Helical" evidence="8">
    <location>
        <begin position="173"/>
        <end position="196"/>
    </location>
</feature>